<comment type="caution">
    <text evidence="2">The sequence shown here is derived from an EMBL/GenBank/DDBJ whole genome shotgun (WGS) entry which is preliminary data.</text>
</comment>
<name>X0V1E6_9ZZZZ</name>
<dbReference type="PANTHER" id="PTHR30548:SF1">
    <property type="entry name" value="DEHYDRATASE SUBUNIT MJ0007-RELATED"/>
    <property type="match status" value="1"/>
</dbReference>
<accession>X0V1E6</accession>
<evidence type="ECO:0000256" key="1">
    <source>
        <dbReference type="ARBA" id="ARBA00005806"/>
    </source>
</evidence>
<reference evidence="2" key="1">
    <citation type="journal article" date="2014" name="Front. Microbiol.">
        <title>High frequency of phylogenetically diverse reductive dehalogenase-homologous genes in deep subseafloor sedimentary metagenomes.</title>
        <authorList>
            <person name="Kawai M."/>
            <person name="Futagami T."/>
            <person name="Toyoda A."/>
            <person name="Takaki Y."/>
            <person name="Nishi S."/>
            <person name="Hori S."/>
            <person name="Arai W."/>
            <person name="Tsubouchi T."/>
            <person name="Morono Y."/>
            <person name="Uchiyama I."/>
            <person name="Ito T."/>
            <person name="Fujiyama A."/>
            <person name="Inagaki F."/>
            <person name="Takami H."/>
        </authorList>
    </citation>
    <scope>NUCLEOTIDE SEQUENCE</scope>
    <source>
        <strain evidence="2">Expedition CK06-06</strain>
    </source>
</reference>
<dbReference type="InterPro" id="IPR010327">
    <property type="entry name" value="FldB/FldC_alpha/beta"/>
</dbReference>
<dbReference type="Pfam" id="PF06050">
    <property type="entry name" value="HGD-D"/>
    <property type="match status" value="1"/>
</dbReference>
<evidence type="ECO:0008006" key="3">
    <source>
        <dbReference type="Google" id="ProtNLM"/>
    </source>
</evidence>
<evidence type="ECO:0000313" key="2">
    <source>
        <dbReference type="EMBL" id="GAG05267.1"/>
    </source>
</evidence>
<sequence>LQNCQLYNVESYRVEQALKKINVPILKIEYDYGAGDVGQLKTRIEAFMEMISK</sequence>
<dbReference type="EMBL" id="BARS01021581">
    <property type="protein sequence ID" value="GAG05267.1"/>
    <property type="molecule type" value="Genomic_DNA"/>
</dbReference>
<feature type="non-terminal residue" evidence="2">
    <location>
        <position position="1"/>
    </location>
</feature>
<comment type="similarity">
    <text evidence="1">Belongs to the FldB/FldC dehydratase alpha/beta subunit family.</text>
</comment>
<gene>
    <name evidence="2" type="ORF">S01H1_34643</name>
</gene>
<organism evidence="2">
    <name type="scientific">marine sediment metagenome</name>
    <dbReference type="NCBI Taxonomy" id="412755"/>
    <lineage>
        <taxon>unclassified sequences</taxon>
        <taxon>metagenomes</taxon>
        <taxon>ecological metagenomes</taxon>
    </lineage>
</organism>
<dbReference type="AlphaFoldDB" id="X0V1E6"/>
<dbReference type="PANTHER" id="PTHR30548">
    <property type="entry name" value="2-HYDROXYGLUTARYL-COA DEHYDRATASE, D-COMPONENT-RELATED"/>
    <property type="match status" value="1"/>
</dbReference>
<protein>
    <recommendedName>
        <fullName evidence="3">2-hydroxyacyl-CoA dehydratase</fullName>
    </recommendedName>
</protein>
<proteinExistence type="inferred from homology"/>
<dbReference type="Gene3D" id="3.40.50.11900">
    <property type="match status" value="1"/>
</dbReference>